<reference evidence="2" key="1">
    <citation type="submission" date="2022-10" db="EMBL/GenBank/DDBJ databases">
        <title>Streptomyces beihaiensis sp. nov., a chitin degrading actinobacterium, isolated from shrimp pond soil.</title>
        <authorList>
            <person name="Xie J."/>
            <person name="Shen N."/>
        </authorList>
    </citation>
    <scope>NUCLEOTIDE SEQUENCE</scope>
    <source>
        <strain evidence="2">GXMU-J5</strain>
    </source>
</reference>
<evidence type="ECO:0000313" key="3">
    <source>
        <dbReference type="Proteomes" id="UP001163064"/>
    </source>
</evidence>
<sequence length="49" mass="5831">MAGSGGRLREGERAELERLRAEAREKDKRIRELEMERDVCKRFVALWVK</sequence>
<gene>
    <name evidence="2" type="ORF">OFY01_25530</name>
</gene>
<dbReference type="Proteomes" id="UP001163064">
    <property type="component" value="Unassembled WGS sequence"/>
</dbReference>
<feature type="coiled-coil region" evidence="1">
    <location>
        <begin position="9"/>
        <end position="36"/>
    </location>
</feature>
<evidence type="ECO:0000313" key="2">
    <source>
        <dbReference type="EMBL" id="MCX3063063.1"/>
    </source>
</evidence>
<dbReference type="EMBL" id="JAPHNL010000292">
    <property type="protein sequence ID" value="MCX3063063.1"/>
    <property type="molecule type" value="Genomic_DNA"/>
</dbReference>
<organism evidence="2 3">
    <name type="scientific">Streptomyces beihaiensis</name>
    <dbReference type="NCBI Taxonomy" id="2984495"/>
    <lineage>
        <taxon>Bacteria</taxon>
        <taxon>Bacillati</taxon>
        <taxon>Actinomycetota</taxon>
        <taxon>Actinomycetes</taxon>
        <taxon>Kitasatosporales</taxon>
        <taxon>Streptomycetaceae</taxon>
        <taxon>Streptomyces</taxon>
    </lineage>
</organism>
<comment type="caution">
    <text evidence="2">The sequence shown here is derived from an EMBL/GenBank/DDBJ whole genome shotgun (WGS) entry which is preliminary data.</text>
</comment>
<keyword evidence="3" id="KW-1185">Reference proteome</keyword>
<evidence type="ECO:0000256" key="1">
    <source>
        <dbReference type="SAM" id="Coils"/>
    </source>
</evidence>
<name>A0ABT3U172_9ACTN</name>
<proteinExistence type="predicted"/>
<protein>
    <recommendedName>
        <fullName evidence="4">Transposase</fullName>
    </recommendedName>
</protein>
<accession>A0ABT3U172</accession>
<keyword evidence="1" id="KW-0175">Coiled coil</keyword>
<evidence type="ECO:0008006" key="4">
    <source>
        <dbReference type="Google" id="ProtNLM"/>
    </source>
</evidence>
<dbReference type="RefSeq" id="WP_266603698.1">
    <property type="nucleotide sequence ID" value="NZ_JAPHNL010000292.1"/>
</dbReference>